<dbReference type="GO" id="GO:0003723">
    <property type="term" value="F:RNA binding"/>
    <property type="evidence" value="ECO:0007669"/>
    <property type="project" value="UniProtKB-KW"/>
</dbReference>
<dbReference type="GO" id="GO:0005737">
    <property type="term" value="C:cytoplasm"/>
    <property type="evidence" value="ECO:0007669"/>
    <property type="project" value="UniProtKB-SubCell"/>
</dbReference>
<protein>
    <submittedName>
        <fullName evidence="8">60 kDa SS-A/Ro ribonucleoprotein</fullName>
    </submittedName>
</protein>
<comment type="similarity">
    <text evidence="2">Belongs to the Ro 60 kDa family.</text>
</comment>
<evidence type="ECO:0000256" key="6">
    <source>
        <dbReference type="ARBA" id="ARBA00023274"/>
    </source>
</evidence>
<dbReference type="EMBL" id="CASHTH010004314">
    <property type="protein sequence ID" value="CAI8055903.1"/>
    <property type="molecule type" value="Genomic_DNA"/>
</dbReference>
<keyword evidence="4" id="KW-0479">Metal-binding</keyword>
<dbReference type="PANTHER" id="PTHR14202">
    <property type="entry name" value="60 KDA RIBONUCLEOPROTEIN SSA/RO"/>
    <property type="match status" value="1"/>
</dbReference>
<dbReference type="Pfam" id="PF05731">
    <property type="entry name" value="TROVE"/>
    <property type="match status" value="2"/>
</dbReference>
<dbReference type="InterPro" id="IPR037214">
    <property type="entry name" value="TROVE_dom_sf"/>
</dbReference>
<keyword evidence="9" id="KW-1185">Reference proteome</keyword>
<dbReference type="AlphaFoldDB" id="A0AA35TWS6"/>
<keyword evidence="6 8" id="KW-0687">Ribonucleoprotein</keyword>
<gene>
    <name evidence="8" type="ORF">GBAR_LOCUS30473</name>
</gene>
<dbReference type="SUPFAM" id="SSF140864">
    <property type="entry name" value="TROVE domain-like"/>
    <property type="match status" value="1"/>
</dbReference>
<accession>A0AA35TWS6</accession>
<dbReference type="PANTHER" id="PTHR14202:SF0">
    <property type="entry name" value="RNA-BINDING PROTEIN RO60"/>
    <property type="match status" value="1"/>
</dbReference>
<dbReference type="InterPro" id="IPR008858">
    <property type="entry name" value="TROVE_dom"/>
</dbReference>
<proteinExistence type="inferred from homology"/>
<evidence type="ECO:0000256" key="3">
    <source>
        <dbReference type="ARBA" id="ARBA00022490"/>
    </source>
</evidence>
<feature type="domain" description="TROVE" evidence="7">
    <location>
        <begin position="16"/>
        <end position="327"/>
    </location>
</feature>
<comment type="caution">
    <text evidence="8">The sequence shown here is derived from an EMBL/GenBank/DDBJ whole genome shotgun (WGS) entry which is preliminary data.</text>
</comment>
<name>A0AA35TWS6_GEOBA</name>
<dbReference type="Gene3D" id="3.40.50.410">
    <property type="entry name" value="von Willebrand factor, type A domain"/>
    <property type="match status" value="1"/>
</dbReference>
<dbReference type="InterPro" id="IPR036465">
    <property type="entry name" value="vWFA_dom_sf"/>
</dbReference>
<evidence type="ECO:0000256" key="5">
    <source>
        <dbReference type="ARBA" id="ARBA00022884"/>
    </source>
</evidence>
<sequence>MEKMEVPQSKPLPGMVPNSAGGFTWAVDDMRRLRRFLCLGSEGGTYYIGEKKLGKENAQCISRLIGSGRSREVVSEILDFSLQGRAAKQDLIIFALALCARGDDKETKRVAYEALNKVCRIPTHLFAFVDFCESLSQGGTGWGRAQRRAVQAWYNEKKGKPLAIAVTKYQQRGGWSHLDLLRLCHLVPANEEVGCVCRYVVKGIDVCREGFAGKGEAEVDEILVFLGAVEAAKSADEPTIVKFIQENGLVREHVPTAHLNSTAVWGALLENMPMTAMIRNLGKMSSIGLLKPLSPQAALVCNRLRDTSLLSKVYILSESKLCHSTVV</sequence>
<dbReference type="PROSITE" id="PS50988">
    <property type="entry name" value="TROVE"/>
    <property type="match status" value="1"/>
</dbReference>
<evidence type="ECO:0000313" key="9">
    <source>
        <dbReference type="Proteomes" id="UP001174909"/>
    </source>
</evidence>
<dbReference type="Proteomes" id="UP001174909">
    <property type="component" value="Unassembled WGS sequence"/>
</dbReference>
<evidence type="ECO:0000256" key="2">
    <source>
        <dbReference type="ARBA" id="ARBA00007814"/>
    </source>
</evidence>
<dbReference type="FunFam" id="3.40.50.410:FF:000040">
    <property type="entry name" value="60 kDa SS-A/Ro ribonucleoprotein isoform X1"/>
    <property type="match status" value="1"/>
</dbReference>
<organism evidence="8 9">
    <name type="scientific">Geodia barretti</name>
    <name type="common">Barrett's horny sponge</name>
    <dbReference type="NCBI Taxonomy" id="519541"/>
    <lineage>
        <taxon>Eukaryota</taxon>
        <taxon>Metazoa</taxon>
        <taxon>Porifera</taxon>
        <taxon>Demospongiae</taxon>
        <taxon>Heteroscleromorpha</taxon>
        <taxon>Tetractinellida</taxon>
        <taxon>Astrophorina</taxon>
        <taxon>Geodiidae</taxon>
        <taxon>Geodia</taxon>
    </lineage>
</organism>
<dbReference type="GO" id="GO:1990904">
    <property type="term" value="C:ribonucleoprotein complex"/>
    <property type="evidence" value="ECO:0007669"/>
    <property type="project" value="UniProtKB-KW"/>
</dbReference>
<keyword evidence="3" id="KW-0963">Cytoplasm</keyword>
<keyword evidence="5" id="KW-0694">RNA-binding</keyword>
<dbReference type="GO" id="GO:0046872">
    <property type="term" value="F:metal ion binding"/>
    <property type="evidence" value="ECO:0007669"/>
    <property type="project" value="UniProtKB-KW"/>
</dbReference>
<evidence type="ECO:0000256" key="4">
    <source>
        <dbReference type="ARBA" id="ARBA00022723"/>
    </source>
</evidence>
<comment type="subcellular location">
    <subcellularLocation>
        <location evidence="1">Cytoplasm</location>
    </subcellularLocation>
</comment>
<dbReference type="InterPro" id="IPR040322">
    <property type="entry name" value="TROVE2"/>
</dbReference>
<evidence type="ECO:0000256" key="1">
    <source>
        <dbReference type="ARBA" id="ARBA00004496"/>
    </source>
</evidence>
<evidence type="ECO:0000313" key="8">
    <source>
        <dbReference type="EMBL" id="CAI8055903.1"/>
    </source>
</evidence>
<evidence type="ECO:0000259" key="7">
    <source>
        <dbReference type="PROSITE" id="PS50988"/>
    </source>
</evidence>
<reference evidence="8" key="1">
    <citation type="submission" date="2023-03" db="EMBL/GenBank/DDBJ databases">
        <authorList>
            <person name="Steffen K."/>
            <person name="Cardenas P."/>
        </authorList>
    </citation>
    <scope>NUCLEOTIDE SEQUENCE</scope>
</reference>